<dbReference type="EMBL" id="BARU01029617">
    <property type="protein sequence ID" value="GAH68971.1"/>
    <property type="molecule type" value="Genomic_DNA"/>
</dbReference>
<feature type="non-terminal residue" evidence="1">
    <location>
        <position position="1"/>
    </location>
</feature>
<evidence type="ECO:0000313" key="1">
    <source>
        <dbReference type="EMBL" id="GAH68971.1"/>
    </source>
</evidence>
<name>X1HFM4_9ZZZZ</name>
<gene>
    <name evidence="1" type="ORF">S03H2_47083</name>
</gene>
<protein>
    <submittedName>
        <fullName evidence="1">Uncharacterized protein</fullName>
    </submittedName>
</protein>
<proteinExistence type="predicted"/>
<reference evidence="1" key="1">
    <citation type="journal article" date="2014" name="Front. Microbiol.">
        <title>High frequency of phylogenetically diverse reductive dehalogenase-homologous genes in deep subseafloor sedimentary metagenomes.</title>
        <authorList>
            <person name="Kawai M."/>
            <person name="Futagami T."/>
            <person name="Toyoda A."/>
            <person name="Takaki Y."/>
            <person name="Nishi S."/>
            <person name="Hori S."/>
            <person name="Arai W."/>
            <person name="Tsubouchi T."/>
            <person name="Morono Y."/>
            <person name="Uchiyama I."/>
            <person name="Ito T."/>
            <person name="Fujiyama A."/>
            <person name="Inagaki F."/>
            <person name="Takami H."/>
        </authorList>
    </citation>
    <scope>NUCLEOTIDE SEQUENCE</scope>
    <source>
        <strain evidence="1">Expedition CK06-06</strain>
    </source>
</reference>
<dbReference type="AlphaFoldDB" id="X1HFM4"/>
<comment type="caution">
    <text evidence="1">The sequence shown here is derived from an EMBL/GenBank/DDBJ whole genome shotgun (WGS) entry which is preliminary data.</text>
</comment>
<organism evidence="1">
    <name type="scientific">marine sediment metagenome</name>
    <dbReference type="NCBI Taxonomy" id="412755"/>
    <lineage>
        <taxon>unclassified sequences</taxon>
        <taxon>metagenomes</taxon>
        <taxon>ecological metagenomes</taxon>
    </lineage>
</organism>
<accession>X1HFM4</accession>
<sequence>VERGELSAWIKALEDRLGVDVPPAKAEAIVRFLEQQHGKKLRHTLGDEEERQAEFRLIFRRLFTDMRDQAFERSICRTRIGRAVSLFLGSADLMPIQRLFAMCTVLEVLLKTEYCRGIGEYLACRVKKLLDGERTEQKRLGKQTEDVYSMRSQIAHGVLHLDKLPQSASAGAHSLARSCILRILCDRELFALFSGPDGGVRQYFASQ</sequence>